<evidence type="ECO:0000313" key="4">
    <source>
        <dbReference type="Proteomes" id="UP000183658"/>
    </source>
</evidence>
<keyword evidence="4" id="KW-1185">Reference proteome</keyword>
<feature type="compositionally biased region" description="Basic and acidic residues" evidence="1">
    <location>
        <begin position="78"/>
        <end position="94"/>
    </location>
</feature>
<keyword evidence="2" id="KW-0732">Signal</keyword>
<dbReference type="AlphaFoldDB" id="A0A1H9GDH7"/>
<evidence type="ECO:0000313" key="3">
    <source>
        <dbReference type="EMBL" id="SEQ48140.1"/>
    </source>
</evidence>
<feature type="chain" id="PRO_5010202024" evidence="2">
    <location>
        <begin position="20"/>
        <end position="129"/>
    </location>
</feature>
<feature type="signal peptide" evidence="2">
    <location>
        <begin position="1"/>
        <end position="19"/>
    </location>
</feature>
<dbReference type="EMBL" id="FOFZ01000002">
    <property type="protein sequence ID" value="SEQ48140.1"/>
    <property type="molecule type" value="Genomic_DNA"/>
</dbReference>
<proteinExistence type="predicted"/>
<evidence type="ECO:0000256" key="2">
    <source>
        <dbReference type="SAM" id="SignalP"/>
    </source>
</evidence>
<feature type="compositionally biased region" description="Basic residues" evidence="1">
    <location>
        <begin position="112"/>
        <end position="129"/>
    </location>
</feature>
<gene>
    <name evidence="3" type="ORF">SAMN05444355_102466</name>
</gene>
<accession>A0A1H9GDH7</accession>
<name>A0A1H9GDH7_FLAFI</name>
<organism evidence="3 4">
    <name type="scientific">Flavobacterium frigoris</name>
    <dbReference type="NCBI Taxonomy" id="229204"/>
    <lineage>
        <taxon>Bacteria</taxon>
        <taxon>Pseudomonadati</taxon>
        <taxon>Bacteroidota</taxon>
        <taxon>Flavobacteriia</taxon>
        <taxon>Flavobacteriales</taxon>
        <taxon>Flavobacteriaceae</taxon>
        <taxon>Flavobacterium</taxon>
    </lineage>
</organism>
<dbReference type="Proteomes" id="UP000183658">
    <property type="component" value="Unassembled WGS sequence"/>
</dbReference>
<evidence type="ECO:0000256" key="1">
    <source>
        <dbReference type="SAM" id="MobiDB-lite"/>
    </source>
</evidence>
<dbReference type="RefSeq" id="WP_139174190.1">
    <property type="nucleotide sequence ID" value="NZ_CBCRVS010000001.1"/>
</dbReference>
<sequence>MKPLITIITLLLLPILAMAQFSSAQRQMNMSNNIVRQQNQMSLQIQSQQRLLANYSNRTVTAQSNLAKEEKKIQKLSQKVEEKKAARQTERDRLANLQNSNKNTNESDIKGNQKKYLKLKIKSPQPKKN</sequence>
<protein>
    <submittedName>
        <fullName evidence="3">Uncharacterized protein</fullName>
    </submittedName>
</protein>
<reference evidence="4" key="1">
    <citation type="submission" date="2016-10" db="EMBL/GenBank/DDBJ databases">
        <authorList>
            <person name="Varghese N."/>
            <person name="Submissions S."/>
        </authorList>
    </citation>
    <scope>NUCLEOTIDE SEQUENCE [LARGE SCALE GENOMIC DNA]</scope>
    <source>
        <strain evidence="4">DSM 15719</strain>
    </source>
</reference>
<feature type="region of interest" description="Disordered" evidence="1">
    <location>
        <begin position="78"/>
        <end position="129"/>
    </location>
</feature>